<evidence type="ECO:0000313" key="2">
    <source>
        <dbReference type="EMBL" id="GBP14472.1"/>
    </source>
</evidence>
<name>A0A4C1TIY1_EUMVA</name>
<evidence type="ECO:0000313" key="3">
    <source>
        <dbReference type="Proteomes" id="UP000299102"/>
    </source>
</evidence>
<dbReference type="Proteomes" id="UP000299102">
    <property type="component" value="Unassembled WGS sequence"/>
</dbReference>
<accession>A0A4C1TIY1</accession>
<organism evidence="2 3">
    <name type="scientific">Eumeta variegata</name>
    <name type="common">Bagworm moth</name>
    <name type="synonym">Eumeta japonica</name>
    <dbReference type="NCBI Taxonomy" id="151549"/>
    <lineage>
        <taxon>Eukaryota</taxon>
        <taxon>Metazoa</taxon>
        <taxon>Ecdysozoa</taxon>
        <taxon>Arthropoda</taxon>
        <taxon>Hexapoda</taxon>
        <taxon>Insecta</taxon>
        <taxon>Pterygota</taxon>
        <taxon>Neoptera</taxon>
        <taxon>Endopterygota</taxon>
        <taxon>Lepidoptera</taxon>
        <taxon>Glossata</taxon>
        <taxon>Ditrysia</taxon>
        <taxon>Tineoidea</taxon>
        <taxon>Psychidae</taxon>
        <taxon>Oiketicinae</taxon>
        <taxon>Eumeta</taxon>
    </lineage>
</organism>
<evidence type="ECO:0000256" key="1">
    <source>
        <dbReference type="SAM" id="MobiDB-lite"/>
    </source>
</evidence>
<protein>
    <submittedName>
        <fullName evidence="2">Uncharacterized protein</fullName>
    </submittedName>
</protein>
<gene>
    <name evidence="2" type="ORF">EVAR_7755_1</name>
</gene>
<dbReference type="EMBL" id="BGZK01000064">
    <property type="protein sequence ID" value="GBP14472.1"/>
    <property type="molecule type" value="Genomic_DNA"/>
</dbReference>
<dbReference type="AlphaFoldDB" id="A0A4C1TIY1"/>
<comment type="caution">
    <text evidence="2">The sequence shown here is derived from an EMBL/GenBank/DDBJ whole genome shotgun (WGS) entry which is preliminary data.</text>
</comment>
<keyword evidence="3" id="KW-1185">Reference proteome</keyword>
<feature type="region of interest" description="Disordered" evidence="1">
    <location>
        <begin position="1"/>
        <end position="47"/>
    </location>
</feature>
<proteinExistence type="predicted"/>
<sequence>MVLATAPRHTLGTDSHLARGQRIPASSKMPDNISLPLHSSPAGSATTAPLRLMMNPRHRGISDTTIHFHVLSADTATSCSKA</sequence>
<reference evidence="2 3" key="1">
    <citation type="journal article" date="2019" name="Commun. Biol.">
        <title>The bagworm genome reveals a unique fibroin gene that provides high tensile strength.</title>
        <authorList>
            <person name="Kono N."/>
            <person name="Nakamura H."/>
            <person name="Ohtoshi R."/>
            <person name="Tomita M."/>
            <person name="Numata K."/>
            <person name="Arakawa K."/>
        </authorList>
    </citation>
    <scope>NUCLEOTIDE SEQUENCE [LARGE SCALE GENOMIC DNA]</scope>
</reference>